<sequence length="415" mass="48123">MFMFHEFHQAEHHFFSLISDAQADYGHMIAFATGVPTSHLNPVIVKKIDEQFLNTLFQCHSFYTSKQLLWSLILPEYLYQPELEKSLQSLHFTYAEKGVAMEALINSMVFPKFESSLVIREMVGDLSAWSLPLLYGFESTIEITGAYRRKHEVASATGAKLYHFSGFIENEPVCSLSLSLYGHYARIDDLATTPVYQKKGYATQLIHAAIDFAKKHHITKCFLEASMTGLSIYQRIGFKELFINRYYEQIPLQLETPRMILRLMNETDLDHLAELNMDEEVRKFFPDGVQTREQTKRRIQEFMAFYRNHGLPCFVIWNKLTHEFMGRCGFGPLETGEIEVGYLLARKFWGKGYASEALGALLDWSKHHIDSKYIIAFAPIEHKASQRVMEKCNMTYYKVDLGHGVMCKFYRINNK</sequence>
<dbReference type="GO" id="GO:0016747">
    <property type="term" value="F:acyltransferase activity, transferring groups other than amino-acyl groups"/>
    <property type="evidence" value="ECO:0007669"/>
    <property type="project" value="InterPro"/>
</dbReference>
<feature type="domain" description="N-acetyltransferase" evidence="1">
    <location>
        <begin position="259"/>
        <end position="415"/>
    </location>
</feature>
<evidence type="ECO:0000259" key="1">
    <source>
        <dbReference type="PROSITE" id="PS51186"/>
    </source>
</evidence>
<dbReference type="eggNOG" id="COG1670">
    <property type="taxonomic scope" value="Bacteria"/>
</dbReference>
<dbReference type="InterPro" id="IPR051531">
    <property type="entry name" value="N-acetyltransferase"/>
</dbReference>
<dbReference type="CDD" id="cd04301">
    <property type="entry name" value="NAT_SF"/>
    <property type="match status" value="1"/>
</dbReference>
<dbReference type="PANTHER" id="PTHR43792:SF1">
    <property type="entry name" value="N-ACETYLTRANSFERASE DOMAIN-CONTAINING PROTEIN"/>
    <property type="match status" value="1"/>
</dbReference>
<gene>
    <name evidence="2" type="ORF">Lsai_2255</name>
</gene>
<dbReference type="EMBL" id="LNYV01000034">
    <property type="protein sequence ID" value="KTD56125.1"/>
    <property type="molecule type" value="Genomic_DNA"/>
</dbReference>
<protein>
    <submittedName>
        <fullName evidence="2">GNAT family acetyltransferase</fullName>
    </submittedName>
</protein>
<evidence type="ECO:0000313" key="2">
    <source>
        <dbReference type="EMBL" id="KTD56125.1"/>
    </source>
</evidence>
<proteinExistence type="predicted"/>
<comment type="caution">
    <text evidence="2">The sequence shown here is derived from an EMBL/GenBank/DDBJ whole genome shotgun (WGS) entry which is preliminary data.</text>
</comment>
<dbReference type="Pfam" id="PF13302">
    <property type="entry name" value="Acetyltransf_3"/>
    <property type="match status" value="1"/>
</dbReference>
<feature type="domain" description="N-acetyltransferase" evidence="1">
    <location>
        <begin position="117"/>
        <end position="257"/>
    </location>
</feature>
<dbReference type="eggNOG" id="COG0456">
    <property type="taxonomic scope" value="Bacteria"/>
</dbReference>
<keyword evidence="2" id="KW-0808">Transferase</keyword>
<reference evidence="2 3" key="1">
    <citation type="submission" date="2015-11" db="EMBL/GenBank/DDBJ databases">
        <title>Genomic analysis of 38 Legionella species identifies large and diverse effector repertoires.</title>
        <authorList>
            <person name="Burstein D."/>
            <person name="Amaro F."/>
            <person name="Zusman T."/>
            <person name="Lifshitz Z."/>
            <person name="Cohen O."/>
            <person name="Gilbert J.A."/>
            <person name="Pupko T."/>
            <person name="Shuman H.A."/>
            <person name="Segal G."/>
        </authorList>
    </citation>
    <scope>NUCLEOTIDE SEQUENCE [LARGE SCALE GENOMIC DNA]</scope>
    <source>
        <strain evidence="2 3">Mt.St.Helens-4</strain>
    </source>
</reference>
<dbReference type="PROSITE" id="PS51186">
    <property type="entry name" value="GNAT"/>
    <property type="match status" value="2"/>
</dbReference>
<name>A0A0W0YGN6_9GAMM</name>
<evidence type="ECO:0000313" key="3">
    <source>
        <dbReference type="Proteomes" id="UP000054621"/>
    </source>
</evidence>
<dbReference type="STRING" id="28087.Lsai_2255"/>
<dbReference type="SUPFAM" id="SSF55729">
    <property type="entry name" value="Acyl-CoA N-acyltransferases (Nat)"/>
    <property type="match status" value="2"/>
</dbReference>
<organism evidence="2 3">
    <name type="scientific">Legionella sainthelensi</name>
    <dbReference type="NCBI Taxonomy" id="28087"/>
    <lineage>
        <taxon>Bacteria</taxon>
        <taxon>Pseudomonadati</taxon>
        <taxon>Pseudomonadota</taxon>
        <taxon>Gammaproteobacteria</taxon>
        <taxon>Legionellales</taxon>
        <taxon>Legionellaceae</taxon>
        <taxon>Legionella</taxon>
    </lineage>
</organism>
<dbReference type="PANTHER" id="PTHR43792">
    <property type="entry name" value="GNAT FAMILY, PUTATIVE (AFU_ORTHOLOGUE AFUA_3G00765)-RELATED-RELATED"/>
    <property type="match status" value="1"/>
</dbReference>
<dbReference type="PATRIC" id="fig|28087.4.peg.2429"/>
<dbReference type="Gene3D" id="3.40.630.30">
    <property type="match status" value="2"/>
</dbReference>
<dbReference type="OrthoDB" id="9801656at2"/>
<dbReference type="AlphaFoldDB" id="A0A0W0YGN6"/>
<accession>A0A0W0YGN6</accession>
<dbReference type="InterPro" id="IPR000182">
    <property type="entry name" value="GNAT_dom"/>
</dbReference>
<dbReference type="Proteomes" id="UP000054621">
    <property type="component" value="Unassembled WGS sequence"/>
</dbReference>
<dbReference type="InterPro" id="IPR016181">
    <property type="entry name" value="Acyl_CoA_acyltransferase"/>
</dbReference>
<dbReference type="Pfam" id="PF00583">
    <property type="entry name" value="Acetyltransf_1"/>
    <property type="match status" value="1"/>
</dbReference>